<dbReference type="PROSITE" id="PS50146">
    <property type="entry name" value="DAGK"/>
    <property type="match status" value="1"/>
</dbReference>
<comment type="caution">
    <text evidence="3">The sequence shown here is derived from an EMBL/GenBank/DDBJ whole genome shotgun (WGS) entry which is preliminary data.</text>
</comment>
<dbReference type="InterPro" id="IPR016064">
    <property type="entry name" value="NAD/diacylglycerol_kinase_sf"/>
</dbReference>
<dbReference type="GO" id="GO:0006672">
    <property type="term" value="P:ceramide metabolic process"/>
    <property type="evidence" value="ECO:0007669"/>
    <property type="project" value="TreeGrafter"/>
</dbReference>
<gene>
    <name evidence="3" type="ORF">EDS130_LOCUS2231</name>
</gene>
<dbReference type="Gene3D" id="2.60.200.40">
    <property type="match status" value="1"/>
</dbReference>
<feature type="compositionally biased region" description="Low complexity" evidence="1">
    <location>
        <begin position="438"/>
        <end position="452"/>
    </location>
</feature>
<proteinExistence type="predicted"/>
<dbReference type="OrthoDB" id="530923at2759"/>
<dbReference type="PANTHER" id="PTHR12358">
    <property type="entry name" value="SPHINGOSINE KINASE"/>
    <property type="match status" value="1"/>
</dbReference>
<dbReference type="InterPro" id="IPR050187">
    <property type="entry name" value="Lipid_Phosphate_FormReg"/>
</dbReference>
<evidence type="ECO:0000313" key="3">
    <source>
        <dbReference type="EMBL" id="CAF0750017.1"/>
    </source>
</evidence>
<dbReference type="Gene3D" id="3.40.50.10330">
    <property type="entry name" value="Probable inorganic polyphosphate/atp-NAD kinase, domain 1"/>
    <property type="match status" value="1"/>
</dbReference>
<dbReference type="InterPro" id="IPR045363">
    <property type="entry name" value="CERK_C"/>
</dbReference>
<feature type="region of interest" description="Disordered" evidence="1">
    <location>
        <begin position="435"/>
        <end position="465"/>
    </location>
</feature>
<dbReference type="Pfam" id="PF00781">
    <property type="entry name" value="DAGK_cat"/>
    <property type="match status" value="1"/>
</dbReference>
<organism evidence="3 4">
    <name type="scientific">Adineta ricciae</name>
    <name type="common">Rotifer</name>
    <dbReference type="NCBI Taxonomy" id="249248"/>
    <lineage>
        <taxon>Eukaryota</taxon>
        <taxon>Metazoa</taxon>
        <taxon>Spiralia</taxon>
        <taxon>Gnathifera</taxon>
        <taxon>Rotifera</taxon>
        <taxon>Eurotatoria</taxon>
        <taxon>Bdelloidea</taxon>
        <taxon>Adinetida</taxon>
        <taxon>Adinetidae</taxon>
        <taxon>Adineta</taxon>
    </lineage>
</organism>
<sequence>MYCFHTVNLRDTSYDILCEEMPSVLYSTVCYIKNEHHHMYIYIDGAQSDSTEVQATSEFASPDIDIDNIDSSLTKIKFESVSKRKNTNIPKVIHLNNLLHVQHIKSIRKRKRNVYISTDVLNTFEPISVTELSTEGNRATLNKSTSEVAVPRTPVLPRSYSLSRLFLGQKSTETEGHAEYKFTVKLSYIDVSNSIRWGIKRLEFDVESEDVANELCVNLNLCLSTLKQRPRHLLAFVNPFGGKGRAPVVYEKKILPIFREANVTVDTIHTQRANHARDHILNEDLSAYDGLICVGGDGMFAELCHGLLLKTSLEANLNIDDREVNIKRPNLRIGVIPAGSTDAVVYGTTGLNDPVTSALQIIVGESLLIDIATVHNEKGFVRFLATMLAYGFFGDIINQSDKWRYLGPLRYDLSGFCQFVLNRSYHTELTITLSPHDSSQMSREGTMSSSSSTNNTKHEDHGTQPTELVNASKSTENKNNQVIQNLIAPALAFCSRNCEICALANEHDSGKVRSSLQIKRQGRYTTINCLNMPGRCAKSKFGMSPFVHLGDGTFDLILVKRSWQTGFLRFLWQVANDGRSIEDLPNVERYRVSEVLIHPLHTDQIRRGNWACDGELISGTEIKIRIHRQALNLFASGIQFDNVGQNNPIRKSSTNIF</sequence>
<dbReference type="SUPFAM" id="SSF111331">
    <property type="entry name" value="NAD kinase/diacylglycerol kinase-like"/>
    <property type="match status" value="1"/>
</dbReference>
<accession>A0A813PAU2</accession>
<evidence type="ECO:0000313" key="4">
    <source>
        <dbReference type="Proteomes" id="UP000663852"/>
    </source>
</evidence>
<protein>
    <recommendedName>
        <fullName evidence="2">DAGKc domain-containing protein</fullName>
    </recommendedName>
</protein>
<dbReference type="Proteomes" id="UP000663852">
    <property type="component" value="Unassembled WGS sequence"/>
</dbReference>
<dbReference type="Pfam" id="PF19280">
    <property type="entry name" value="CERK_C"/>
    <property type="match status" value="1"/>
</dbReference>
<dbReference type="InterPro" id="IPR001206">
    <property type="entry name" value="Diacylglycerol_kinase_cat_dom"/>
</dbReference>
<name>A0A813PAU2_ADIRI</name>
<evidence type="ECO:0000259" key="2">
    <source>
        <dbReference type="PROSITE" id="PS50146"/>
    </source>
</evidence>
<dbReference type="GO" id="GO:0001729">
    <property type="term" value="F:ceramide kinase activity"/>
    <property type="evidence" value="ECO:0007669"/>
    <property type="project" value="TreeGrafter"/>
</dbReference>
<dbReference type="InterPro" id="IPR017438">
    <property type="entry name" value="ATP-NAD_kinase_N"/>
</dbReference>
<dbReference type="EMBL" id="CAJNOJ010000005">
    <property type="protein sequence ID" value="CAF0750017.1"/>
    <property type="molecule type" value="Genomic_DNA"/>
</dbReference>
<evidence type="ECO:0000256" key="1">
    <source>
        <dbReference type="SAM" id="MobiDB-lite"/>
    </source>
</evidence>
<dbReference type="PANTHER" id="PTHR12358:SF111">
    <property type="entry name" value="CERAMIDE KINASE, ISOFORM A"/>
    <property type="match status" value="1"/>
</dbReference>
<dbReference type="GO" id="GO:0016020">
    <property type="term" value="C:membrane"/>
    <property type="evidence" value="ECO:0007669"/>
    <property type="project" value="GOC"/>
</dbReference>
<feature type="domain" description="DAGKc" evidence="2">
    <location>
        <begin position="228"/>
        <end position="378"/>
    </location>
</feature>
<reference evidence="3" key="1">
    <citation type="submission" date="2021-02" db="EMBL/GenBank/DDBJ databases">
        <authorList>
            <person name="Nowell W R."/>
        </authorList>
    </citation>
    <scope>NUCLEOTIDE SEQUENCE</scope>
</reference>
<dbReference type="AlphaFoldDB" id="A0A813PAU2"/>